<feature type="non-terminal residue" evidence="1">
    <location>
        <position position="1"/>
    </location>
</feature>
<evidence type="ECO:0000313" key="2">
    <source>
        <dbReference type="Proteomes" id="UP000789920"/>
    </source>
</evidence>
<organism evidence="1 2">
    <name type="scientific">Racocetra persica</name>
    <dbReference type="NCBI Taxonomy" id="160502"/>
    <lineage>
        <taxon>Eukaryota</taxon>
        <taxon>Fungi</taxon>
        <taxon>Fungi incertae sedis</taxon>
        <taxon>Mucoromycota</taxon>
        <taxon>Glomeromycotina</taxon>
        <taxon>Glomeromycetes</taxon>
        <taxon>Diversisporales</taxon>
        <taxon>Gigasporaceae</taxon>
        <taxon>Racocetra</taxon>
    </lineage>
</organism>
<comment type="caution">
    <text evidence="1">The sequence shown here is derived from an EMBL/GenBank/DDBJ whole genome shotgun (WGS) entry which is preliminary data.</text>
</comment>
<keyword evidence="2" id="KW-1185">Reference proteome</keyword>
<dbReference type="Proteomes" id="UP000789920">
    <property type="component" value="Unassembled WGS sequence"/>
</dbReference>
<proteinExistence type="predicted"/>
<gene>
    <name evidence="1" type="ORF">RPERSI_LOCUS27688</name>
</gene>
<dbReference type="EMBL" id="CAJVQC010098487">
    <property type="protein sequence ID" value="CAG8830087.1"/>
    <property type="molecule type" value="Genomic_DNA"/>
</dbReference>
<reference evidence="1" key="1">
    <citation type="submission" date="2021-06" db="EMBL/GenBank/DDBJ databases">
        <authorList>
            <person name="Kallberg Y."/>
            <person name="Tangrot J."/>
            <person name="Rosling A."/>
        </authorList>
    </citation>
    <scope>NUCLEOTIDE SEQUENCE</scope>
    <source>
        <strain evidence="1">MA461A</strain>
    </source>
</reference>
<protein>
    <submittedName>
        <fullName evidence="1">23755_t:CDS:1</fullName>
    </submittedName>
</protein>
<sequence length="58" mass="6683">DWHNRQRTPPDTCTESHTEGCNPNSLKITKYFSTTLHVNYCIFNTTPANVIKPGQEIY</sequence>
<evidence type="ECO:0000313" key="1">
    <source>
        <dbReference type="EMBL" id="CAG8830087.1"/>
    </source>
</evidence>
<accession>A0ACA9S6W5</accession>
<name>A0ACA9S6W5_9GLOM</name>